<dbReference type="Gene3D" id="2.40.10.220">
    <property type="entry name" value="predicted glycosyltransferase like domains"/>
    <property type="match status" value="1"/>
</dbReference>
<gene>
    <name evidence="2" type="ORF">CIG1485E_0253</name>
</gene>
<accession>A0A076FE65</accession>
<proteinExistence type="predicted"/>
<dbReference type="Proteomes" id="UP000028486">
    <property type="component" value="Chromosome"/>
</dbReference>
<protein>
    <submittedName>
        <fullName evidence="2">PilZ domain-containing protein</fullName>
    </submittedName>
</protein>
<keyword evidence="3" id="KW-1185">Reference proteome</keyword>
<dbReference type="KEGG" id="caj:CIG1485E_0253"/>
<dbReference type="EMBL" id="CP009043">
    <property type="protein sequence ID" value="AII14124.1"/>
    <property type="molecule type" value="Genomic_DNA"/>
</dbReference>
<evidence type="ECO:0000259" key="1">
    <source>
        <dbReference type="Pfam" id="PF07238"/>
    </source>
</evidence>
<feature type="domain" description="PilZ" evidence="1">
    <location>
        <begin position="255"/>
        <end position="353"/>
    </location>
</feature>
<dbReference type="AlphaFoldDB" id="A0A076FE65"/>
<reference evidence="3" key="1">
    <citation type="journal article" date="2014" name="Genome Announc.">
        <title>Complete Genome Sequence of Campylobacter iguaniorum Strain 1485ET, Isolated from a Bearded Dragon (Pogona vitticeps).</title>
        <authorList>
            <person name="Gilbert M.J."/>
            <person name="Miller W.G."/>
            <person name="Yee E."/>
            <person name="Kik M."/>
            <person name="Wagenaar J.A."/>
            <person name="Duim B."/>
        </authorList>
    </citation>
    <scope>NUCLEOTIDE SEQUENCE [LARGE SCALE GENOMIC DNA]</scope>
    <source>
        <strain evidence="3">1485E</strain>
    </source>
</reference>
<dbReference type="STRING" id="1244531.CIG2463D_0258"/>
<name>A0A076FE65_9BACT</name>
<dbReference type="OrthoDB" id="5337976at2"/>
<dbReference type="GO" id="GO:0035438">
    <property type="term" value="F:cyclic-di-GMP binding"/>
    <property type="evidence" value="ECO:0007669"/>
    <property type="project" value="InterPro"/>
</dbReference>
<sequence>MSYEGREQLVLSCMEILQSLKQDYIDQTKLLVKDSQKYIDLYELDDTLSLIFDSIFQKTYDENNLKKSIYKCFENDENYAKYIVLYSMFHLLHKFSITLKEKYPNLLDHIVYLQNAIESFQDIFRINKTKNKDISYSSSNSIKFSSSGGGFVFFGNLIDELKRMHSQNEELLFLNLYNGVNVECKSRIVSIDDDKVVCKVNLMQILAMKEEGNAFIVKSGSMVSNIKADIASINLTNDTVTIKNFTHMEKMFASQRKYPRVHPNKFTKVMLSNGDGLEVQGKLFDISQGGIGVVSMDNPGFKNGENIRAKFSLIMPKSDENIDVDLELKLVVALNYQGSMRYCCQIINEQPITQKIVEFSKLRVEETLEELKEKVALYK</sequence>
<dbReference type="eggNOG" id="COG3706">
    <property type="taxonomic scope" value="Bacteria"/>
</dbReference>
<dbReference type="Pfam" id="PF07238">
    <property type="entry name" value="PilZ"/>
    <property type="match status" value="1"/>
</dbReference>
<dbReference type="InterPro" id="IPR009875">
    <property type="entry name" value="PilZ_domain"/>
</dbReference>
<evidence type="ECO:0000313" key="2">
    <source>
        <dbReference type="EMBL" id="AII14124.1"/>
    </source>
</evidence>
<dbReference type="RefSeq" id="WP_038452837.1">
    <property type="nucleotide sequence ID" value="NZ_CP009043.1"/>
</dbReference>
<dbReference type="HOGENOM" id="CLU_060746_0_0_7"/>
<evidence type="ECO:0000313" key="3">
    <source>
        <dbReference type="Proteomes" id="UP000028486"/>
    </source>
</evidence>
<organism evidence="2 3">
    <name type="scientific">Campylobacter iguaniorum</name>
    <dbReference type="NCBI Taxonomy" id="1244531"/>
    <lineage>
        <taxon>Bacteria</taxon>
        <taxon>Pseudomonadati</taxon>
        <taxon>Campylobacterota</taxon>
        <taxon>Epsilonproteobacteria</taxon>
        <taxon>Campylobacterales</taxon>
        <taxon>Campylobacteraceae</taxon>
        <taxon>Campylobacter</taxon>
    </lineage>
</organism>